<sequence>MTRDKVARGKNSHFELLGHLLRTIDRLRLKGIYQPSTAEIKIIDELRRKQQYKVAWFGY</sequence>
<dbReference type="PATRIC" id="fig|1620.3.peg.694"/>
<proteinExistence type="predicted"/>
<dbReference type="EMBL" id="JQCD01000024">
    <property type="protein sequence ID" value="KRN77164.1"/>
    <property type="molecule type" value="Genomic_DNA"/>
</dbReference>
<comment type="caution">
    <text evidence="1">The sequence shown here is derived from an EMBL/GenBank/DDBJ whole genome shotgun (WGS) entry which is preliminary data.</text>
</comment>
<accession>A0A0R2JQI0</accession>
<dbReference type="STRING" id="1620.IV67_GL000685"/>
<keyword evidence="2" id="KW-1185">Reference proteome</keyword>
<evidence type="ECO:0000313" key="1">
    <source>
        <dbReference type="EMBL" id="KRN77164.1"/>
    </source>
</evidence>
<protein>
    <submittedName>
        <fullName evidence="1">Uncharacterized protein</fullName>
    </submittedName>
</protein>
<organism evidence="1 2">
    <name type="scientific">Weissella minor</name>
    <dbReference type="NCBI Taxonomy" id="1620"/>
    <lineage>
        <taxon>Bacteria</taxon>
        <taxon>Bacillati</taxon>
        <taxon>Bacillota</taxon>
        <taxon>Bacilli</taxon>
        <taxon>Lactobacillales</taxon>
        <taxon>Lactobacillaceae</taxon>
        <taxon>Weissella</taxon>
    </lineage>
</organism>
<evidence type="ECO:0000313" key="2">
    <source>
        <dbReference type="Proteomes" id="UP000051673"/>
    </source>
</evidence>
<name>A0A0R2JQI0_9LACO</name>
<gene>
    <name evidence="1" type="ORF">IV67_GL000685</name>
</gene>
<reference evidence="1 2" key="1">
    <citation type="journal article" date="2015" name="Genome Announc.">
        <title>Expanding the biotechnology potential of lactobacilli through comparative genomics of 213 strains and associated genera.</title>
        <authorList>
            <person name="Sun Z."/>
            <person name="Harris H.M."/>
            <person name="McCann A."/>
            <person name="Guo C."/>
            <person name="Argimon S."/>
            <person name="Zhang W."/>
            <person name="Yang X."/>
            <person name="Jeffery I.B."/>
            <person name="Cooney J.C."/>
            <person name="Kagawa T.F."/>
            <person name="Liu W."/>
            <person name="Song Y."/>
            <person name="Salvetti E."/>
            <person name="Wrobel A."/>
            <person name="Rasinkangas P."/>
            <person name="Parkhill J."/>
            <person name="Rea M.C."/>
            <person name="O'Sullivan O."/>
            <person name="Ritari J."/>
            <person name="Douillard F.P."/>
            <person name="Paul Ross R."/>
            <person name="Yang R."/>
            <person name="Briner A.E."/>
            <person name="Felis G.E."/>
            <person name="de Vos W.M."/>
            <person name="Barrangou R."/>
            <person name="Klaenhammer T.R."/>
            <person name="Caufield P.W."/>
            <person name="Cui Y."/>
            <person name="Zhang H."/>
            <person name="O'Toole P.W."/>
        </authorList>
    </citation>
    <scope>NUCLEOTIDE SEQUENCE [LARGE SCALE GENOMIC DNA]</scope>
    <source>
        <strain evidence="1 2">DSM 20014</strain>
    </source>
</reference>
<dbReference type="AlphaFoldDB" id="A0A0R2JQI0"/>
<dbReference type="Proteomes" id="UP000051673">
    <property type="component" value="Unassembled WGS sequence"/>
</dbReference>